<protein>
    <submittedName>
        <fullName evidence="4">Transcriptional regulator</fullName>
    </submittedName>
</protein>
<dbReference type="Proteomes" id="UP000254253">
    <property type="component" value="Unassembled WGS sequence"/>
</dbReference>
<organism evidence="4 5">
    <name type="scientific">Actinobacillus lignieresii</name>
    <dbReference type="NCBI Taxonomy" id="720"/>
    <lineage>
        <taxon>Bacteria</taxon>
        <taxon>Pseudomonadati</taxon>
        <taxon>Pseudomonadota</taxon>
        <taxon>Gammaproteobacteria</taxon>
        <taxon>Pasteurellales</taxon>
        <taxon>Pasteurellaceae</taxon>
        <taxon>Actinobacillus</taxon>
    </lineage>
</organism>
<dbReference type="EMBL" id="UFRN01000002">
    <property type="protein sequence ID" value="SUT91129.1"/>
    <property type="molecule type" value="Genomic_DNA"/>
</dbReference>
<evidence type="ECO:0000256" key="2">
    <source>
        <dbReference type="PROSITE-ProRule" id="PRU00335"/>
    </source>
</evidence>
<dbReference type="PROSITE" id="PS50977">
    <property type="entry name" value="HTH_TETR_2"/>
    <property type="match status" value="1"/>
</dbReference>
<keyword evidence="1 2" id="KW-0238">DNA-binding</keyword>
<dbReference type="Pfam" id="PF00440">
    <property type="entry name" value="TetR_N"/>
    <property type="match status" value="1"/>
</dbReference>
<feature type="DNA-binding region" description="H-T-H motif" evidence="2">
    <location>
        <begin position="32"/>
        <end position="51"/>
    </location>
</feature>
<dbReference type="GO" id="GO:0003677">
    <property type="term" value="F:DNA binding"/>
    <property type="evidence" value="ECO:0007669"/>
    <property type="project" value="UniProtKB-UniRule"/>
</dbReference>
<proteinExistence type="predicted"/>
<accession>A0A380TTZ8</accession>
<dbReference type="InterPro" id="IPR050624">
    <property type="entry name" value="HTH-type_Tx_Regulator"/>
</dbReference>
<sequence>MKKEDPRIKRTRMLIQTAFLKLLETKAYEEITVQDILDVAEVNRSTFYKHYLNKEKLIGQIIGRLKETIILPLLEQRFSIPTKAFALVAVPIISEHRSVFRILWQVDTQRISLKKDFFNLVKNKYISVSRHKFDRTSAELEFQGTLFAYISVGMFEHIIQGTETIDPDIEHQNIEDVLSFFNMG</sequence>
<dbReference type="SUPFAM" id="SSF46689">
    <property type="entry name" value="Homeodomain-like"/>
    <property type="match status" value="1"/>
</dbReference>
<evidence type="ECO:0000259" key="3">
    <source>
        <dbReference type="PROSITE" id="PS50977"/>
    </source>
</evidence>
<evidence type="ECO:0000313" key="4">
    <source>
        <dbReference type="EMBL" id="SUT91129.1"/>
    </source>
</evidence>
<evidence type="ECO:0000256" key="1">
    <source>
        <dbReference type="ARBA" id="ARBA00023125"/>
    </source>
</evidence>
<dbReference type="InterPro" id="IPR001647">
    <property type="entry name" value="HTH_TetR"/>
</dbReference>
<keyword evidence="5" id="KW-1185">Reference proteome</keyword>
<dbReference type="PANTHER" id="PTHR43479:SF7">
    <property type="entry name" value="TETR-FAMILY TRANSCRIPTIONAL REGULATOR"/>
    <property type="match status" value="1"/>
</dbReference>
<feature type="domain" description="HTH tetR-type" evidence="3">
    <location>
        <begin position="9"/>
        <end position="69"/>
    </location>
</feature>
<dbReference type="InterPro" id="IPR009057">
    <property type="entry name" value="Homeodomain-like_sf"/>
</dbReference>
<dbReference type="Gene3D" id="1.10.357.10">
    <property type="entry name" value="Tetracycline Repressor, domain 2"/>
    <property type="match status" value="1"/>
</dbReference>
<reference evidence="4 5" key="1">
    <citation type="submission" date="2018-06" db="EMBL/GenBank/DDBJ databases">
        <authorList>
            <consortium name="Pathogen Informatics"/>
            <person name="Doyle S."/>
        </authorList>
    </citation>
    <scope>NUCLEOTIDE SEQUENCE [LARGE SCALE GENOMIC DNA]</scope>
    <source>
        <strain evidence="4 5">NCTC4191</strain>
    </source>
</reference>
<dbReference type="PANTHER" id="PTHR43479">
    <property type="entry name" value="ACREF/ENVCD OPERON REPRESSOR-RELATED"/>
    <property type="match status" value="1"/>
</dbReference>
<dbReference type="AlphaFoldDB" id="A0A380TTZ8"/>
<evidence type="ECO:0000313" key="5">
    <source>
        <dbReference type="Proteomes" id="UP000254253"/>
    </source>
</evidence>
<name>A0A380TTZ8_ACTLI</name>
<dbReference type="RefSeq" id="WP_115586782.1">
    <property type="nucleotide sequence ID" value="NZ_UFRM01000001.1"/>
</dbReference>
<gene>
    <name evidence="4" type="primary">dhaS</name>
    <name evidence="4" type="ORF">NCTC4191_00464</name>
</gene>